<organism evidence="1 2">
    <name type="scientific">Acanthopleuribacter pedis</name>
    <dbReference type="NCBI Taxonomy" id="442870"/>
    <lineage>
        <taxon>Bacteria</taxon>
        <taxon>Pseudomonadati</taxon>
        <taxon>Acidobacteriota</taxon>
        <taxon>Holophagae</taxon>
        <taxon>Acanthopleuribacterales</taxon>
        <taxon>Acanthopleuribacteraceae</taxon>
        <taxon>Acanthopleuribacter</taxon>
    </lineage>
</organism>
<sequence>MLDPDTLRAMARWPDVPAVTGWLTLDGTGRWYVRGQRIKHPLILAHLKSNYDRDGSGRWFFQNGPQRVFVSLEQAPHILTWTGDPKLGFRDQCDRHQTRFDKTVLDEEGRLYLHGEHGLGYVLDQDLDTVLSWLCRADGAPEAEDALFARLETAFDSLTGDRPVTDIPLVLRLGDALLPVEGCHGSRLESRFHFQKEPRL</sequence>
<accession>A0A8J7Q6I4</accession>
<dbReference type="RefSeq" id="WP_207856960.1">
    <property type="nucleotide sequence ID" value="NZ_JAFREP010000003.1"/>
</dbReference>
<proteinExistence type="predicted"/>
<evidence type="ECO:0000313" key="2">
    <source>
        <dbReference type="Proteomes" id="UP000664417"/>
    </source>
</evidence>
<evidence type="ECO:0000313" key="1">
    <source>
        <dbReference type="EMBL" id="MBO1317614.1"/>
    </source>
</evidence>
<gene>
    <name evidence="1" type="ORF">J3U88_04010</name>
</gene>
<name>A0A8J7Q6I4_9BACT</name>
<dbReference type="Proteomes" id="UP000664417">
    <property type="component" value="Unassembled WGS sequence"/>
</dbReference>
<dbReference type="AlphaFoldDB" id="A0A8J7Q6I4"/>
<comment type="caution">
    <text evidence="1">The sequence shown here is derived from an EMBL/GenBank/DDBJ whole genome shotgun (WGS) entry which is preliminary data.</text>
</comment>
<reference evidence="1" key="1">
    <citation type="submission" date="2021-03" db="EMBL/GenBank/DDBJ databases">
        <authorList>
            <person name="Wang G."/>
        </authorList>
    </citation>
    <scope>NUCLEOTIDE SEQUENCE</scope>
    <source>
        <strain evidence="1">KCTC 12899</strain>
    </source>
</reference>
<dbReference type="InterPro" id="IPR021332">
    <property type="entry name" value="DUF2944"/>
</dbReference>
<dbReference type="EMBL" id="JAFREP010000003">
    <property type="protein sequence ID" value="MBO1317614.1"/>
    <property type="molecule type" value="Genomic_DNA"/>
</dbReference>
<dbReference type="Pfam" id="PF11161">
    <property type="entry name" value="DUF2944"/>
    <property type="match status" value="1"/>
</dbReference>
<keyword evidence="2" id="KW-1185">Reference proteome</keyword>
<protein>
    <submittedName>
        <fullName evidence="1">DUF2946 family protein</fullName>
    </submittedName>
</protein>